<gene>
    <name evidence="2" type="ORF">MBRA_11350</name>
</gene>
<evidence type="ECO:0000313" key="2">
    <source>
        <dbReference type="EMBL" id="BBZ10940.1"/>
    </source>
</evidence>
<dbReference type="SUPFAM" id="SSF56281">
    <property type="entry name" value="Metallo-hydrolase/oxidoreductase"/>
    <property type="match status" value="1"/>
</dbReference>
<proteinExistence type="predicted"/>
<organism evidence="2 3">
    <name type="scientific">Mycobacterium branderi</name>
    <dbReference type="NCBI Taxonomy" id="43348"/>
    <lineage>
        <taxon>Bacteria</taxon>
        <taxon>Bacillati</taxon>
        <taxon>Actinomycetota</taxon>
        <taxon>Actinomycetes</taxon>
        <taxon>Mycobacteriales</taxon>
        <taxon>Mycobacteriaceae</taxon>
        <taxon>Mycobacterium</taxon>
    </lineage>
</organism>
<dbReference type="InterPro" id="IPR045761">
    <property type="entry name" value="ODP_dom"/>
</dbReference>
<evidence type="ECO:0000313" key="3">
    <source>
        <dbReference type="Proteomes" id="UP000467379"/>
    </source>
</evidence>
<feature type="domain" description="ODP" evidence="1">
    <location>
        <begin position="54"/>
        <end position="240"/>
    </location>
</feature>
<dbReference type="Pfam" id="PF19583">
    <property type="entry name" value="ODP"/>
    <property type="match status" value="1"/>
</dbReference>
<dbReference type="InterPro" id="IPR036866">
    <property type="entry name" value="RibonucZ/Hydroxyglut_hydro"/>
</dbReference>
<sequence>MANAHEMSIAQTLLKLGAQDERMNTGLHTDVDEIAEGIFRLSTWVPGITEHGFTFNQFLLTGEQPFLFHCGMRQLFPLVSGAIAKVIPLERLRWISLAHIEADECGAMNMLLAAAPHAEVIHGPLAIMLSLNDMCDRPPVVAPGSDAHDIGGHRLRFIATPHVPHNWESGLWFDETTSTLLAGDLLTHTGKCSALTESDCVAPALEAEELFHATGLTTNLAPTLEQLAQLQPTTLALMHGASFTGDGAGQLRGLAEGYAAMAR</sequence>
<dbReference type="EMBL" id="AP022606">
    <property type="protein sequence ID" value="BBZ10940.1"/>
    <property type="molecule type" value="Genomic_DNA"/>
</dbReference>
<reference evidence="2 3" key="1">
    <citation type="journal article" date="2019" name="Emerg. Microbes Infect.">
        <title>Comprehensive subspecies identification of 175 nontuberculous mycobacteria species based on 7547 genomic profiles.</title>
        <authorList>
            <person name="Matsumoto Y."/>
            <person name="Kinjo T."/>
            <person name="Motooka D."/>
            <person name="Nabeya D."/>
            <person name="Jung N."/>
            <person name="Uechi K."/>
            <person name="Horii T."/>
            <person name="Iida T."/>
            <person name="Fujita J."/>
            <person name="Nakamura S."/>
        </authorList>
    </citation>
    <scope>NUCLEOTIDE SEQUENCE [LARGE SCALE GENOMIC DNA]</scope>
    <source>
        <strain evidence="2 3">JCM 12687</strain>
    </source>
</reference>
<dbReference type="Proteomes" id="UP000467379">
    <property type="component" value="Chromosome"/>
</dbReference>
<dbReference type="Gene3D" id="3.60.15.10">
    <property type="entry name" value="Ribonuclease Z/Hydroxyacylglutathione hydrolase-like"/>
    <property type="match status" value="1"/>
</dbReference>
<protein>
    <recommendedName>
        <fullName evidence="1">ODP domain-containing protein</fullName>
    </recommendedName>
</protein>
<evidence type="ECO:0000259" key="1">
    <source>
        <dbReference type="Pfam" id="PF19583"/>
    </source>
</evidence>
<dbReference type="PANTHER" id="PTHR43717:SF1">
    <property type="entry name" value="ANAEROBIC NITRIC OXIDE REDUCTASE FLAVORUBREDOXIN"/>
    <property type="match status" value="1"/>
</dbReference>
<dbReference type="PANTHER" id="PTHR43717">
    <property type="entry name" value="ANAEROBIC NITRIC OXIDE REDUCTASE FLAVORUBREDOXIN"/>
    <property type="match status" value="1"/>
</dbReference>
<accession>A0ABM7KIW7</accession>
<keyword evidence="3" id="KW-1185">Reference proteome</keyword>
<name>A0ABM7KIW7_9MYCO</name>